<evidence type="ECO:0000313" key="3">
    <source>
        <dbReference type="Proteomes" id="UP000179797"/>
    </source>
</evidence>
<feature type="transmembrane region" description="Helical" evidence="1">
    <location>
        <begin position="117"/>
        <end position="143"/>
    </location>
</feature>
<dbReference type="EMBL" id="JRYR02000001">
    <property type="protein sequence ID" value="OHX66935.1"/>
    <property type="molecule type" value="Genomic_DNA"/>
</dbReference>
<keyword evidence="1" id="KW-1133">Transmembrane helix</keyword>
<keyword evidence="1" id="KW-0812">Transmembrane</keyword>
<evidence type="ECO:0000313" key="2">
    <source>
        <dbReference type="EMBL" id="OHX66935.1"/>
    </source>
</evidence>
<comment type="caution">
    <text evidence="2">The sequence shown here is derived from an EMBL/GenBank/DDBJ whole genome shotgun (WGS) entry which is preliminary data.</text>
</comment>
<dbReference type="Proteomes" id="UP000179797">
    <property type="component" value="Unassembled WGS sequence"/>
</dbReference>
<dbReference type="STRING" id="915059.NH26_11555"/>
<name>A0A1S1Z1E9_FLAPC</name>
<accession>A0A1S1Z1E9</accession>
<protein>
    <recommendedName>
        <fullName evidence="4">DUF4199 domain-containing protein</fullName>
    </recommendedName>
</protein>
<keyword evidence="1" id="KW-0472">Membrane</keyword>
<gene>
    <name evidence="2" type="ORF">NH26_11555</name>
</gene>
<evidence type="ECO:0000256" key="1">
    <source>
        <dbReference type="SAM" id="Phobius"/>
    </source>
</evidence>
<feature type="transmembrane region" description="Helical" evidence="1">
    <location>
        <begin position="36"/>
        <end position="58"/>
    </location>
</feature>
<keyword evidence="3" id="KW-1185">Reference proteome</keyword>
<feature type="transmembrane region" description="Helical" evidence="1">
    <location>
        <begin position="12"/>
        <end position="30"/>
    </location>
</feature>
<reference evidence="2 3" key="1">
    <citation type="journal article" date="2012" name="Int. J. Syst. Evol. Microbiol.">
        <title>Flammeovirga pacifica sp. nov., isolated from deep-sea sediment.</title>
        <authorList>
            <person name="Xu H."/>
            <person name="Fu Y."/>
            <person name="Yang N."/>
            <person name="Ding Z."/>
            <person name="Lai Q."/>
            <person name="Zeng R."/>
        </authorList>
    </citation>
    <scope>NUCLEOTIDE SEQUENCE [LARGE SCALE GENOMIC DNA]</scope>
    <source>
        <strain evidence="3">DSM 24597 / LMG 26175 / WPAGA1</strain>
    </source>
</reference>
<proteinExistence type="predicted"/>
<evidence type="ECO:0008006" key="4">
    <source>
        <dbReference type="Google" id="ProtNLM"/>
    </source>
</evidence>
<sequence length="156" mass="17885">MKDPNLFIMIKIALKYGLLMFIGYLILFYVMKVLNLYHIVELRVLNFLIQSAGIYLALNELQRRQSKEYGYINGFIEGIIVTMSGALPFALFMMIYLTSIEPEFMLYLQKFALNGAYLNPVTILIGLVFEAVGSGVLISYVIMRYTLINQSIKVRS</sequence>
<dbReference type="AlphaFoldDB" id="A0A1S1Z1E9"/>
<feature type="transmembrane region" description="Helical" evidence="1">
    <location>
        <begin position="70"/>
        <end position="97"/>
    </location>
</feature>
<organism evidence="2 3">
    <name type="scientific">Flammeovirga pacifica</name>
    <dbReference type="NCBI Taxonomy" id="915059"/>
    <lineage>
        <taxon>Bacteria</taxon>
        <taxon>Pseudomonadati</taxon>
        <taxon>Bacteroidota</taxon>
        <taxon>Cytophagia</taxon>
        <taxon>Cytophagales</taxon>
        <taxon>Flammeovirgaceae</taxon>
        <taxon>Flammeovirga</taxon>
    </lineage>
</organism>